<feature type="non-terminal residue" evidence="1">
    <location>
        <position position="1"/>
    </location>
</feature>
<evidence type="ECO:0000313" key="1">
    <source>
        <dbReference type="EMBL" id="KAJ6219321.1"/>
    </source>
</evidence>
<feature type="non-terminal residue" evidence="1">
    <location>
        <position position="113"/>
    </location>
</feature>
<organism evidence="1 2">
    <name type="scientific">Blomia tropicalis</name>
    <name type="common">Mite</name>
    <dbReference type="NCBI Taxonomy" id="40697"/>
    <lineage>
        <taxon>Eukaryota</taxon>
        <taxon>Metazoa</taxon>
        <taxon>Ecdysozoa</taxon>
        <taxon>Arthropoda</taxon>
        <taxon>Chelicerata</taxon>
        <taxon>Arachnida</taxon>
        <taxon>Acari</taxon>
        <taxon>Acariformes</taxon>
        <taxon>Sarcoptiformes</taxon>
        <taxon>Astigmata</taxon>
        <taxon>Glycyphagoidea</taxon>
        <taxon>Echimyopodidae</taxon>
        <taxon>Blomia</taxon>
    </lineage>
</organism>
<reference evidence="1" key="1">
    <citation type="submission" date="2022-12" db="EMBL/GenBank/DDBJ databases">
        <title>Genome assemblies of Blomia tropicalis.</title>
        <authorList>
            <person name="Cui Y."/>
        </authorList>
    </citation>
    <scope>NUCLEOTIDE SEQUENCE</scope>
    <source>
        <tissue evidence="1">Adult mites</tissue>
    </source>
</reference>
<dbReference type="Proteomes" id="UP001142055">
    <property type="component" value="Chromosome 2"/>
</dbReference>
<sequence>ATRKKSTIATKERRQVIRWNPLRKLNRLSSSSNAMFFCIAYSSIGNSQTTWNGCEIKEWVNVGRKIAEGFPSRIAILIYHRRTYVYVWEFSSIHQTANKLDSFGIFEFGNRNH</sequence>
<proteinExistence type="predicted"/>
<keyword evidence="2" id="KW-1185">Reference proteome</keyword>
<dbReference type="EMBL" id="JAPWDV010000002">
    <property type="protein sequence ID" value="KAJ6219321.1"/>
    <property type="molecule type" value="Genomic_DNA"/>
</dbReference>
<protein>
    <submittedName>
        <fullName evidence="1">Uncharacterized protein</fullName>
    </submittedName>
</protein>
<evidence type="ECO:0000313" key="2">
    <source>
        <dbReference type="Proteomes" id="UP001142055"/>
    </source>
</evidence>
<accession>A0A9Q0RM37</accession>
<gene>
    <name evidence="1" type="ORF">RDWZM_005133</name>
</gene>
<dbReference type="AlphaFoldDB" id="A0A9Q0RM37"/>
<name>A0A9Q0RM37_BLOTA</name>
<comment type="caution">
    <text evidence="1">The sequence shown here is derived from an EMBL/GenBank/DDBJ whole genome shotgun (WGS) entry which is preliminary data.</text>
</comment>